<name>A0A812V8S7_9DINO</name>
<dbReference type="EMBL" id="CAJNJA010028987">
    <property type="protein sequence ID" value="CAE7616232.1"/>
    <property type="molecule type" value="Genomic_DNA"/>
</dbReference>
<sequence length="670" mass="73538">MAHMRASCSDSGSDPAGVDITRTEVHDVPFQDAASDDDVSVQSDFAAGVDISYQASFPGDIEAFLAMQDHDGSEDSNDMEIPSRKPSLQGSSQHLETEHGIERDAIGGAMSVKLVSWADPLKLTPVPVDLVERNAKILKDLYQSAGVHLPPQMEWMFLANLIQQYTGPVEDVFDQVTFYESKQQVYWKHHLKKFFTTKPTDPAVHRYTLFFAHGTNSGGAEGIMNSRYLAPATIADGPSAVGHYSQATNWTDNESQLLVLVLSNRFTRDLNIDGMDIMDVKLSQVTTGGNTNWGLRSLANGRDKFFETFKSRQEAIMAGTLMRALRGDSVGTSGADLNATLTHMTKTKFPGPTSANQSMLDQVRQLQRENARLKSGTRSREARPSASARPPSEETKDPVTPKIPTRSAPKNSGSAKTSQPPSYRRAKAKSSAELPTTVVRSLEDCWVPRNEAGATHDDPDELATLPPRSQEGSPDLAGFSDDVLDEEAPDYADPLETVDSFRPQSENPILDECKLDNFKVATINSWISSKVGKERMNQVRTAADELSAAMSRLSPGSRPALDAIAVSWGLPVSTAAKVNRVPSDYSWEWHTQVHLAESRLAEEYPQAVTASGHVFAAARTIAPNADLSGSSEETLDTNRGIDKVSSQVRAWGHHWLQFFALWWLQNKNFC</sequence>
<dbReference type="Proteomes" id="UP000601435">
    <property type="component" value="Unassembled WGS sequence"/>
</dbReference>
<evidence type="ECO:0000313" key="3">
    <source>
        <dbReference type="Proteomes" id="UP000601435"/>
    </source>
</evidence>
<dbReference type="OrthoDB" id="416279at2759"/>
<reference evidence="2" key="1">
    <citation type="submission" date="2021-02" db="EMBL/GenBank/DDBJ databases">
        <authorList>
            <person name="Dougan E. K."/>
            <person name="Rhodes N."/>
            <person name="Thang M."/>
            <person name="Chan C."/>
        </authorList>
    </citation>
    <scope>NUCLEOTIDE SEQUENCE</scope>
</reference>
<keyword evidence="3" id="KW-1185">Reference proteome</keyword>
<dbReference type="AlphaFoldDB" id="A0A812V8S7"/>
<accession>A0A812V8S7</accession>
<evidence type="ECO:0000256" key="1">
    <source>
        <dbReference type="SAM" id="MobiDB-lite"/>
    </source>
</evidence>
<feature type="region of interest" description="Disordered" evidence="1">
    <location>
        <begin position="450"/>
        <end position="475"/>
    </location>
</feature>
<evidence type="ECO:0000313" key="2">
    <source>
        <dbReference type="EMBL" id="CAE7616232.1"/>
    </source>
</evidence>
<feature type="region of interest" description="Disordered" evidence="1">
    <location>
        <begin position="371"/>
        <end position="435"/>
    </location>
</feature>
<organism evidence="2 3">
    <name type="scientific">Symbiodinium necroappetens</name>
    <dbReference type="NCBI Taxonomy" id="1628268"/>
    <lineage>
        <taxon>Eukaryota</taxon>
        <taxon>Sar</taxon>
        <taxon>Alveolata</taxon>
        <taxon>Dinophyceae</taxon>
        <taxon>Suessiales</taxon>
        <taxon>Symbiodiniaceae</taxon>
        <taxon>Symbiodinium</taxon>
    </lineage>
</organism>
<protein>
    <submittedName>
        <fullName evidence="2">Uncharacterized protein</fullName>
    </submittedName>
</protein>
<gene>
    <name evidence="2" type="ORF">SNEC2469_LOCUS17496</name>
</gene>
<comment type="caution">
    <text evidence="2">The sequence shown here is derived from an EMBL/GenBank/DDBJ whole genome shotgun (WGS) entry which is preliminary data.</text>
</comment>
<proteinExistence type="predicted"/>
<feature type="compositionally biased region" description="Polar residues" evidence="1">
    <location>
        <begin position="408"/>
        <end position="421"/>
    </location>
</feature>
<feature type="region of interest" description="Disordered" evidence="1">
    <location>
        <begin position="70"/>
        <end position="97"/>
    </location>
</feature>
<feature type="compositionally biased region" description="Basic and acidic residues" evidence="1">
    <location>
        <begin position="371"/>
        <end position="383"/>
    </location>
</feature>